<reference evidence="4 5" key="1">
    <citation type="submission" date="2021-01" db="EMBL/GenBank/DDBJ databases">
        <title>Chryseolinea sp. Jin1 Genome sequencing and assembly.</title>
        <authorList>
            <person name="Kim I."/>
        </authorList>
    </citation>
    <scope>NUCLEOTIDE SEQUENCE [LARGE SCALE GENOMIC DNA]</scope>
    <source>
        <strain evidence="4 5">Jin1</strain>
    </source>
</reference>
<evidence type="ECO:0000256" key="2">
    <source>
        <dbReference type="PIRNR" id="PIRNR006241"/>
    </source>
</evidence>
<dbReference type="Gene3D" id="3.20.20.150">
    <property type="entry name" value="Divalent-metal-dependent TIM barrel enzymes"/>
    <property type="match status" value="1"/>
</dbReference>
<accession>A0ABS1KQN8</accession>
<feature type="domain" description="Xylose isomerase-like TIM barrel" evidence="3">
    <location>
        <begin position="56"/>
        <end position="243"/>
    </location>
</feature>
<name>A0ABS1KQN8_9BACT</name>
<organism evidence="4 5">
    <name type="scientific">Chryseolinea lacunae</name>
    <dbReference type="NCBI Taxonomy" id="2801331"/>
    <lineage>
        <taxon>Bacteria</taxon>
        <taxon>Pseudomonadati</taxon>
        <taxon>Bacteroidota</taxon>
        <taxon>Cytophagia</taxon>
        <taxon>Cytophagales</taxon>
        <taxon>Fulvivirgaceae</taxon>
        <taxon>Chryseolinea</taxon>
    </lineage>
</organism>
<keyword evidence="1 2" id="KW-0413">Isomerase</keyword>
<evidence type="ECO:0000313" key="4">
    <source>
        <dbReference type="EMBL" id="MBL0741679.1"/>
    </source>
</evidence>
<evidence type="ECO:0000259" key="3">
    <source>
        <dbReference type="Pfam" id="PF01261"/>
    </source>
</evidence>
<dbReference type="Proteomes" id="UP000613030">
    <property type="component" value="Unassembled WGS sequence"/>
</dbReference>
<proteinExistence type="inferred from homology"/>
<sequence length="262" mass="28984">MILNLNPMTLKGNIHHSVCQWCYGDIPLEELVLAAKAMGITSVELLTADQWSVALRHGLTCAMAYASPMGLETGFNDLSLHAQLLKDYSLNIPKAADAGLKNVICFSGNRNGLSDEQGLENCARGLEPVLKVAAKHNITVCIELLNSRVDHIDYQCDRTEWGVALCEKLGSENLKLLYDVYHMQIMEGDVIATIRRHSKYIGHYHTGGVPDRHEIDESQELYYPAIMRAIVASGFTGFVAQEFIPVRDPLTSLRAAVNLCDV</sequence>
<dbReference type="EMBL" id="JAERRB010000003">
    <property type="protein sequence ID" value="MBL0741679.1"/>
    <property type="molecule type" value="Genomic_DNA"/>
</dbReference>
<dbReference type="SUPFAM" id="SSF51658">
    <property type="entry name" value="Xylose isomerase-like"/>
    <property type="match status" value="1"/>
</dbReference>
<dbReference type="PANTHER" id="PTHR43489:SF3">
    <property type="entry name" value="XYLOSE ISOMERASE DOMAIN PROTEIN TIM BARREL"/>
    <property type="match status" value="1"/>
</dbReference>
<dbReference type="Pfam" id="PF01261">
    <property type="entry name" value="AP_endonuc_2"/>
    <property type="match status" value="1"/>
</dbReference>
<evidence type="ECO:0000313" key="5">
    <source>
        <dbReference type="Proteomes" id="UP000613030"/>
    </source>
</evidence>
<comment type="caution">
    <text evidence="4">The sequence shown here is derived from an EMBL/GenBank/DDBJ whole genome shotgun (WGS) entry which is preliminary data.</text>
</comment>
<dbReference type="InterPro" id="IPR036237">
    <property type="entry name" value="Xyl_isomerase-like_sf"/>
</dbReference>
<dbReference type="InterPro" id="IPR026040">
    <property type="entry name" value="HyI-like"/>
</dbReference>
<comment type="similarity">
    <text evidence="2">Belongs to the hyi family.</text>
</comment>
<dbReference type="InterPro" id="IPR013022">
    <property type="entry name" value="Xyl_isomerase-like_TIM-brl"/>
</dbReference>
<dbReference type="PANTHER" id="PTHR43489">
    <property type="entry name" value="ISOMERASE"/>
    <property type="match status" value="1"/>
</dbReference>
<keyword evidence="5" id="KW-1185">Reference proteome</keyword>
<gene>
    <name evidence="4" type="ORF">JI741_10650</name>
</gene>
<protein>
    <submittedName>
        <fullName evidence="4">TIM barrel protein</fullName>
    </submittedName>
</protein>
<dbReference type="PIRSF" id="PIRSF006241">
    <property type="entry name" value="HyI"/>
    <property type="match status" value="1"/>
</dbReference>
<evidence type="ECO:0000256" key="1">
    <source>
        <dbReference type="ARBA" id="ARBA00023235"/>
    </source>
</evidence>
<dbReference type="InterPro" id="IPR050417">
    <property type="entry name" value="Sugar_Epim/Isomerase"/>
</dbReference>